<evidence type="ECO:0000313" key="1">
    <source>
        <dbReference type="EMBL" id="GMN45048.1"/>
    </source>
</evidence>
<dbReference type="EMBL" id="BTGU01000019">
    <property type="protein sequence ID" value="GMN45048.1"/>
    <property type="molecule type" value="Genomic_DNA"/>
</dbReference>
<dbReference type="AlphaFoldDB" id="A0AA87ZZ59"/>
<gene>
    <name evidence="1" type="ORF">TIFTF001_014246</name>
</gene>
<organism evidence="1 2">
    <name type="scientific">Ficus carica</name>
    <name type="common">Common fig</name>
    <dbReference type="NCBI Taxonomy" id="3494"/>
    <lineage>
        <taxon>Eukaryota</taxon>
        <taxon>Viridiplantae</taxon>
        <taxon>Streptophyta</taxon>
        <taxon>Embryophyta</taxon>
        <taxon>Tracheophyta</taxon>
        <taxon>Spermatophyta</taxon>
        <taxon>Magnoliopsida</taxon>
        <taxon>eudicotyledons</taxon>
        <taxon>Gunneridae</taxon>
        <taxon>Pentapetalae</taxon>
        <taxon>rosids</taxon>
        <taxon>fabids</taxon>
        <taxon>Rosales</taxon>
        <taxon>Moraceae</taxon>
        <taxon>Ficeae</taxon>
        <taxon>Ficus</taxon>
    </lineage>
</organism>
<comment type="caution">
    <text evidence="1">The sequence shown here is derived from an EMBL/GenBank/DDBJ whole genome shotgun (WGS) entry which is preliminary data.</text>
</comment>
<proteinExistence type="predicted"/>
<reference evidence="1" key="1">
    <citation type="submission" date="2023-07" db="EMBL/GenBank/DDBJ databases">
        <title>draft genome sequence of fig (Ficus carica).</title>
        <authorList>
            <person name="Takahashi T."/>
            <person name="Nishimura K."/>
        </authorList>
    </citation>
    <scope>NUCLEOTIDE SEQUENCE</scope>
</reference>
<dbReference type="Proteomes" id="UP001187192">
    <property type="component" value="Unassembled WGS sequence"/>
</dbReference>
<protein>
    <submittedName>
        <fullName evidence="1">Uncharacterized protein</fullName>
    </submittedName>
</protein>
<evidence type="ECO:0000313" key="2">
    <source>
        <dbReference type="Proteomes" id="UP001187192"/>
    </source>
</evidence>
<sequence length="68" mass="7446">MTGVKAVVGWKPLEKKFAAAELDYVELPKVAAMDGSDVLKMVDALNRLRRSSFSAINLAILHSIASWD</sequence>
<keyword evidence="2" id="KW-1185">Reference proteome</keyword>
<accession>A0AA87ZZ59</accession>
<name>A0AA87ZZ59_FICCA</name>